<keyword evidence="2" id="KW-1185">Reference proteome</keyword>
<gene>
    <name evidence="1" type="ORF">QE152_g39488</name>
</gene>
<evidence type="ECO:0000313" key="2">
    <source>
        <dbReference type="Proteomes" id="UP001458880"/>
    </source>
</evidence>
<evidence type="ECO:0000313" key="1">
    <source>
        <dbReference type="EMBL" id="KAK9680018.1"/>
    </source>
</evidence>
<name>A0AAW1HTW0_POPJA</name>
<dbReference type="EMBL" id="JASPKY010000944">
    <property type="protein sequence ID" value="KAK9680018.1"/>
    <property type="molecule type" value="Genomic_DNA"/>
</dbReference>
<reference evidence="1 2" key="1">
    <citation type="journal article" date="2024" name="BMC Genomics">
        <title>De novo assembly and annotation of Popillia japonica's genome with initial clues to its potential as an invasive pest.</title>
        <authorList>
            <person name="Cucini C."/>
            <person name="Boschi S."/>
            <person name="Funari R."/>
            <person name="Cardaioli E."/>
            <person name="Iannotti N."/>
            <person name="Marturano G."/>
            <person name="Paoli F."/>
            <person name="Bruttini M."/>
            <person name="Carapelli A."/>
            <person name="Frati F."/>
            <person name="Nardi F."/>
        </authorList>
    </citation>
    <scope>NUCLEOTIDE SEQUENCE [LARGE SCALE GENOMIC DNA]</scope>
    <source>
        <strain evidence="1">DMR45628</strain>
    </source>
</reference>
<proteinExistence type="predicted"/>
<dbReference type="AlphaFoldDB" id="A0AAW1HTW0"/>
<sequence>MSIVGKLDAFDETLEDINTYLLRLKHFIKANEIADVQKEITTTTKRFDEWFIHNDLKLNVNKTEIIRFGYFKKPKLALDYKGQMLSSVNKTEIIRFGYFKKPKLALDYKGQMLSSDNEVKFLGIYMDSQLNWKHHVDYLAGKVSGHSYAPASSTGNIMLTIWPEKYLGSVMLFIPLRTQ</sequence>
<comment type="caution">
    <text evidence="1">The sequence shown here is derived from an EMBL/GenBank/DDBJ whole genome shotgun (WGS) entry which is preliminary data.</text>
</comment>
<organism evidence="1 2">
    <name type="scientific">Popillia japonica</name>
    <name type="common">Japanese beetle</name>
    <dbReference type="NCBI Taxonomy" id="7064"/>
    <lineage>
        <taxon>Eukaryota</taxon>
        <taxon>Metazoa</taxon>
        <taxon>Ecdysozoa</taxon>
        <taxon>Arthropoda</taxon>
        <taxon>Hexapoda</taxon>
        <taxon>Insecta</taxon>
        <taxon>Pterygota</taxon>
        <taxon>Neoptera</taxon>
        <taxon>Endopterygota</taxon>
        <taxon>Coleoptera</taxon>
        <taxon>Polyphaga</taxon>
        <taxon>Scarabaeiformia</taxon>
        <taxon>Scarabaeidae</taxon>
        <taxon>Rutelinae</taxon>
        <taxon>Popillia</taxon>
    </lineage>
</organism>
<protein>
    <submittedName>
        <fullName evidence="1">Uncharacterized protein</fullName>
    </submittedName>
</protein>
<accession>A0AAW1HTW0</accession>
<dbReference type="Proteomes" id="UP001458880">
    <property type="component" value="Unassembled WGS sequence"/>
</dbReference>